<comment type="caution">
    <text evidence="7">The sequence shown here is derived from an EMBL/GenBank/DDBJ whole genome shotgun (WGS) entry which is preliminary data.</text>
</comment>
<comment type="subcellular location">
    <subcellularLocation>
        <location evidence="1">Membrane</location>
        <topology evidence="1">Multi-pass membrane protein</topology>
    </subcellularLocation>
</comment>
<evidence type="ECO:0000256" key="6">
    <source>
        <dbReference type="SAM" id="Phobius"/>
    </source>
</evidence>
<keyword evidence="3 6" id="KW-0812">Transmembrane</keyword>
<evidence type="ECO:0000256" key="2">
    <source>
        <dbReference type="ARBA" id="ARBA00009694"/>
    </source>
</evidence>
<gene>
    <name evidence="7" type="ORF">DYI37_15710</name>
</gene>
<dbReference type="RefSeq" id="WP_116684196.1">
    <property type="nucleotide sequence ID" value="NZ_QURL01000006.1"/>
</dbReference>
<protein>
    <submittedName>
        <fullName evidence="7">DUF423 domain-containing protein</fullName>
    </submittedName>
</protein>
<name>A0A371X0A8_9HYPH</name>
<dbReference type="EMBL" id="QURL01000006">
    <property type="protein sequence ID" value="RFC62671.1"/>
    <property type="molecule type" value="Genomic_DNA"/>
</dbReference>
<dbReference type="OrthoDB" id="7173378at2"/>
<feature type="transmembrane region" description="Helical" evidence="6">
    <location>
        <begin position="66"/>
        <end position="88"/>
    </location>
</feature>
<evidence type="ECO:0000256" key="1">
    <source>
        <dbReference type="ARBA" id="ARBA00004141"/>
    </source>
</evidence>
<dbReference type="InterPro" id="IPR006696">
    <property type="entry name" value="DUF423"/>
</dbReference>
<dbReference type="PANTHER" id="PTHR43461:SF1">
    <property type="entry name" value="TRANSMEMBRANE PROTEIN 256"/>
    <property type="match status" value="1"/>
</dbReference>
<organism evidence="7 8">
    <name type="scientific">Fulvimarina endophytica</name>
    <dbReference type="NCBI Taxonomy" id="2293836"/>
    <lineage>
        <taxon>Bacteria</taxon>
        <taxon>Pseudomonadati</taxon>
        <taxon>Pseudomonadota</taxon>
        <taxon>Alphaproteobacteria</taxon>
        <taxon>Hyphomicrobiales</taxon>
        <taxon>Aurantimonadaceae</taxon>
        <taxon>Fulvimarina</taxon>
    </lineage>
</organism>
<dbReference type="PANTHER" id="PTHR43461">
    <property type="entry name" value="TRANSMEMBRANE PROTEIN 256"/>
    <property type="match status" value="1"/>
</dbReference>
<dbReference type="Pfam" id="PF04241">
    <property type="entry name" value="DUF423"/>
    <property type="match status" value="1"/>
</dbReference>
<evidence type="ECO:0000313" key="7">
    <source>
        <dbReference type="EMBL" id="RFC62671.1"/>
    </source>
</evidence>
<keyword evidence="5 6" id="KW-0472">Membrane</keyword>
<sequence>MTHKLQALVRFLAGLVGAGGVALAAYASHGTSDPSLALPAAGILLAHAPALLALSLRSGRGQTVSAIIALLMAAGVALFSGDLASRIWTGSRLFEGAAPLGGMAIIASWLMICGEALVSAFRRT</sequence>
<feature type="transmembrane region" description="Helical" evidence="6">
    <location>
        <begin position="34"/>
        <end position="54"/>
    </location>
</feature>
<dbReference type="Proteomes" id="UP000264310">
    <property type="component" value="Unassembled WGS sequence"/>
</dbReference>
<evidence type="ECO:0000256" key="3">
    <source>
        <dbReference type="ARBA" id="ARBA00022692"/>
    </source>
</evidence>
<evidence type="ECO:0000313" key="8">
    <source>
        <dbReference type="Proteomes" id="UP000264310"/>
    </source>
</evidence>
<evidence type="ECO:0000256" key="4">
    <source>
        <dbReference type="ARBA" id="ARBA00022989"/>
    </source>
</evidence>
<feature type="transmembrane region" description="Helical" evidence="6">
    <location>
        <begin position="100"/>
        <end position="121"/>
    </location>
</feature>
<reference evidence="7 8" key="1">
    <citation type="submission" date="2018-08" db="EMBL/GenBank/DDBJ databases">
        <title>Fulvimarina sp. 85, whole genome shotgun sequence.</title>
        <authorList>
            <person name="Tuo L."/>
        </authorList>
    </citation>
    <scope>NUCLEOTIDE SEQUENCE [LARGE SCALE GENOMIC DNA]</scope>
    <source>
        <strain evidence="7 8">85</strain>
    </source>
</reference>
<keyword evidence="4 6" id="KW-1133">Transmembrane helix</keyword>
<comment type="similarity">
    <text evidence="2">Belongs to the UPF0382 family.</text>
</comment>
<accession>A0A371X0A8</accession>
<dbReference type="GO" id="GO:0016020">
    <property type="term" value="C:membrane"/>
    <property type="evidence" value="ECO:0007669"/>
    <property type="project" value="UniProtKB-SubCell"/>
</dbReference>
<evidence type="ECO:0000256" key="5">
    <source>
        <dbReference type="ARBA" id="ARBA00023136"/>
    </source>
</evidence>
<keyword evidence="8" id="KW-1185">Reference proteome</keyword>
<dbReference type="AlphaFoldDB" id="A0A371X0A8"/>
<proteinExistence type="inferred from homology"/>